<dbReference type="SUPFAM" id="SSF52980">
    <property type="entry name" value="Restriction endonuclease-like"/>
    <property type="match status" value="1"/>
</dbReference>
<evidence type="ECO:0008006" key="3">
    <source>
        <dbReference type="Google" id="ProtNLM"/>
    </source>
</evidence>
<dbReference type="GO" id="GO:0003676">
    <property type="term" value="F:nucleic acid binding"/>
    <property type="evidence" value="ECO:0007669"/>
    <property type="project" value="InterPro"/>
</dbReference>
<dbReference type="Proteomes" id="UP001056819">
    <property type="component" value="Chromosome"/>
</dbReference>
<accession>A0AAE9I1W7</accession>
<gene>
    <name evidence="1" type="ORF">LNQ82_02520</name>
</gene>
<dbReference type="InterPro" id="IPR011856">
    <property type="entry name" value="tRNA_endonuc-like_dom_sf"/>
</dbReference>
<dbReference type="AlphaFoldDB" id="A0AAE9I1W7"/>
<protein>
    <recommendedName>
        <fullName evidence="3">DUF1887 family protein</fullName>
    </recommendedName>
</protein>
<evidence type="ECO:0000313" key="2">
    <source>
        <dbReference type="Proteomes" id="UP001056819"/>
    </source>
</evidence>
<dbReference type="InterPro" id="IPR011335">
    <property type="entry name" value="Restrct_endonuc-II-like"/>
</dbReference>
<name>A0AAE9I1W7_9NEIS</name>
<sequence length="332" mass="37860">MTVYRCSHCKHLGEHTAPVGIGKCAQCGSETKLYDTVFFINQILARYSTALRELEALKCADDGEPAEAAREQDGHVNPLAGQDFSETDILANAAQHRPLEQWFAKHRIKADFDYGKVDMSGYYDEAAAAIGKHYDLFKDVLSKINWAYRNNHSGANFDLKKYSQKDAQTLNRICREFYSHTLFSRYHYQKPEKLLNLKLQSAPPVRQFFTGGWLEWFALGKLLAQAAQRGQQYTFSCARSVNIRFDNQDLHELDVVFLPAAGAPLVIECKTGEYRRDLDKYLNLKKRLGIDACHFMILVTDIDESQAKSLRAMYDLTFVTPQSLAAYLQEVM</sequence>
<evidence type="ECO:0000313" key="1">
    <source>
        <dbReference type="EMBL" id="URD68551.1"/>
    </source>
</evidence>
<organism evidence="1 2">
    <name type="scientific">Conchiformibius steedae DSM 2580</name>
    <dbReference type="NCBI Taxonomy" id="1121352"/>
    <lineage>
        <taxon>Bacteria</taxon>
        <taxon>Pseudomonadati</taxon>
        <taxon>Pseudomonadota</taxon>
        <taxon>Betaproteobacteria</taxon>
        <taxon>Neisseriales</taxon>
        <taxon>Neisseriaceae</taxon>
        <taxon>Conchiformibius</taxon>
    </lineage>
</organism>
<reference evidence="1" key="1">
    <citation type="submission" date="2022-05" db="EMBL/GenBank/DDBJ databases">
        <title>Alysiella filiformis genome sequencing.</title>
        <authorList>
            <person name="Viehboeck T."/>
        </authorList>
    </citation>
    <scope>NUCLEOTIDE SEQUENCE</scope>
    <source>
        <strain evidence="1">DSM 2580</strain>
    </source>
</reference>
<dbReference type="Gene3D" id="3.40.1350.10">
    <property type="match status" value="1"/>
</dbReference>
<dbReference type="EMBL" id="CP097501">
    <property type="protein sequence ID" value="URD68551.1"/>
    <property type="molecule type" value="Genomic_DNA"/>
</dbReference>
<proteinExistence type="predicted"/>